<keyword evidence="3" id="KW-0732">Signal</keyword>
<dbReference type="PROSITE" id="PS50011">
    <property type="entry name" value="PROTEIN_KINASE_DOM"/>
    <property type="match status" value="1"/>
</dbReference>
<dbReference type="InterPro" id="IPR000719">
    <property type="entry name" value="Prot_kinase_dom"/>
</dbReference>
<dbReference type="GO" id="GO:0005524">
    <property type="term" value="F:ATP binding"/>
    <property type="evidence" value="ECO:0007669"/>
    <property type="project" value="InterPro"/>
</dbReference>
<evidence type="ECO:0000256" key="1">
    <source>
        <dbReference type="ARBA" id="ARBA00004167"/>
    </source>
</evidence>
<sequence>MRDTLDPACGDRVLWNSLDPAYEAPLLDLHTRYGIALGVARVLAYLHEGCVHWVLHCDIRPENILLDDHFQPKVCDFGLSKMKDRQDKVTVSDIHQELDFGSSHTTSKPDTMPISGIRGALGYMAPEWFIQREPITAKADVYRFGMVLLEIVSGRRNYGFLQESVGSEDWNFPEWAYEKVYVERRIDDILDPRIAASYDDPIVERMVKTAIWCLQYRAEMRPSMGMVAKMLEGSVEITEPVNPTIFCVQND</sequence>
<evidence type="ECO:0000256" key="5">
    <source>
        <dbReference type="ARBA" id="ARBA00023136"/>
    </source>
</evidence>
<evidence type="ECO:0000256" key="2">
    <source>
        <dbReference type="ARBA" id="ARBA00022692"/>
    </source>
</evidence>
<evidence type="ECO:0000313" key="8">
    <source>
        <dbReference type="Proteomes" id="UP001054889"/>
    </source>
</evidence>
<feature type="domain" description="Protein kinase" evidence="6">
    <location>
        <begin position="1"/>
        <end position="245"/>
    </location>
</feature>
<accession>A0AAV5C0N6</accession>
<dbReference type="SMART" id="SM00220">
    <property type="entry name" value="S_TKc"/>
    <property type="match status" value="1"/>
</dbReference>
<keyword evidence="2" id="KW-0812">Transmembrane</keyword>
<organism evidence="7 8">
    <name type="scientific">Eleusine coracana subsp. coracana</name>
    <dbReference type="NCBI Taxonomy" id="191504"/>
    <lineage>
        <taxon>Eukaryota</taxon>
        <taxon>Viridiplantae</taxon>
        <taxon>Streptophyta</taxon>
        <taxon>Embryophyta</taxon>
        <taxon>Tracheophyta</taxon>
        <taxon>Spermatophyta</taxon>
        <taxon>Magnoliopsida</taxon>
        <taxon>Liliopsida</taxon>
        <taxon>Poales</taxon>
        <taxon>Poaceae</taxon>
        <taxon>PACMAD clade</taxon>
        <taxon>Chloridoideae</taxon>
        <taxon>Cynodonteae</taxon>
        <taxon>Eleusininae</taxon>
        <taxon>Eleusine</taxon>
    </lineage>
</organism>
<dbReference type="AlphaFoldDB" id="A0AAV5C0N6"/>
<keyword evidence="4" id="KW-1133">Transmembrane helix</keyword>
<proteinExistence type="predicted"/>
<reference evidence="7" key="2">
    <citation type="submission" date="2021-12" db="EMBL/GenBank/DDBJ databases">
        <title>Resequencing data analysis of finger millet.</title>
        <authorList>
            <person name="Hatakeyama M."/>
            <person name="Aluri S."/>
            <person name="Balachadran M.T."/>
            <person name="Sivarajan S.R."/>
            <person name="Poveda L."/>
            <person name="Shimizu-Inatsugi R."/>
            <person name="Schlapbach R."/>
            <person name="Sreeman S.M."/>
            <person name="Shimizu K.K."/>
        </authorList>
    </citation>
    <scope>NUCLEOTIDE SEQUENCE</scope>
</reference>
<evidence type="ECO:0000256" key="4">
    <source>
        <dbReference type="ARBA" id="ARBA00022989"/>
    </source>
</evidence>
<dbReference type="InterPro" id="IPR008266">
    <property type="entry name" value="Tyr_kinase_AS"/>
</dbReference>
<gene>
    <name evidence="7" type="primary">ga08001</name>
    <name evidence="7" type="ORF">PR202_ga08001</name>
</gene>
<dbReference type="Gene3D" id="1.10.510.10">
    <property type="entry name" value="Transferase(Phosphotransferase) domain 1"/>
    <property type="match status" value="1"/>
</dbReference>
<evidence type="ECO:0000259" key="6">
    <source>
        <dbReference type="PROSITE" id="PS50011"/>
    </source>
</evidence>
<evidence type="ECO:0000256" key="3">
    <source>
        <dbReference type="ARBA" id="ARBA00022729"/>
    </source>
</evidence>
<evidence type="ECO:0000313" key="7">
    <source>
        <dbReference type="EMBL" id="GJM91609.1"/>
    </source>
</evidence>
<dbReference type="EMBL" id="BQKI01000003">
    <property type="protein sequence ID" value="GJM91609.1"/>
    <property type="molecule type" value="Genomic_DNA"/>
</dbReference>
<dbReference type="GO" id="GO:0016020">
    <property type="term" value="C:membrane"/>
    <property type="evidence" value="ECO:0007669"/>
    <property type="project" value="UniProtKB-SubCell"/>
</dbReference>
<keyword evidence="5" id="KW-0472">Membrane</keyword>
<comment type="caution">
    <text evidence="7">The sequence shown here is derived from an EMBL/GenBank/DDBJ whole genome shotgun (WGS) entry which is preliminary data.</text>
</comment>
<reference evidence="7" key="1">
    <citation type="journal article" date="2018" name="DNA Res.">
        <title>Multiple hybrid de novo genome assembly of finger millet, an orphan allotetraploid crop.</title>
        <authorList>
            <person name="Hatakeyama M."/>
            <person name="Aluri S."/>
            <person name="Balachadran M.T."/>
            <person name="Sivarajan S.R."/>
            <person name="Patrignani A."/>
            <person name="Gruter S."/>
            <person name="Poveda L."/>
            <person name="Shimizu-Inatsugi R."/>
            <person name="Baeten J."/>
            <person name="Francoijs K.J."/>
            <person name="Nataraja K.N."/>
            <person name="Reddy Y.A.N."/>
            <person name="Phadnis S."/>
            <person name="Ravikumar R.L."/>
            <person name="Schlapbach R."/>
            <person name="Sreeman S.M."/>
            <person name="Shimizu K.K."/>
        </authorList>
    </citation>
    <scope>NUCLEOTIDE SEQUENCE</scope>
</reference>
<dbReference type="PANTHER" id="PTHR47974">
    <property type="entry name" value="OS07G0415500 PROTEIN"/>
    <property type="match status" value="1"/>
</dbReference>
<comment type="subcellular location">
    <subcellularLocation>
        <location evidence="1">Membrane</location>
        <topology evidence="1">Single-pass membrane protein</topology>
    </subcellularLocation>
</comment>
<protein>
    <recommendedName>
        <fullName evidence="6">Protein kinase domain-containing protein</fullName>
    </recommendedName>
</protein>
<dbReference type="PANTHER" id="PTHR47974:SF6">
    <property type="entry name" value="NON-SPECIFIC SERINE_THREONINE PROTEIN KINASE"/>
    <property type="match status" value="1"/>
</dbReference>
<keyword evidence="8" id="KW-1185">Reference proteome</keyword>
<name>A0AAV5C0N6_ELECO</name>
<dbReference type="Pfam" id="PF00069">
    <property type="entry name" value="Pkinase"/>
    <property type="match status" value="1"/>
</dbReference>
<dbReference type="Proteomes" id="UP001054889">
    <property type="component" value="Unassembled WGS sequence"/>
</dbReference>
<dbReference type="SUPFAM" id="SSF56112">
    <property type="entry name" value="Protein kinase-like (PK-like)"/>
    <property type="match status" value="1"/>
</dbReference>
<dbReference type="PROSITE" id="PS00109">
    <property type="entry name" value="PROTEIN_KINASE_TYR"/>
    <property type="match status" value="1"/>
</dbReference>
<dbReference type="InterPro" id="IPR011009">
    <property type="entry name" value="Kinase-like_dom_sf"/>
</dbReference>
<dbReference type="GO" id="GO:0004672">
    <property type="term" value="F:protein kinase activity"/>
    <property type="evidence" value="ECO:0007669"/>
    <property type="project" value="InterPro"/>
</dbReference>